<evidence type="ECO:0000313" key="4">
    <source>
        <dbReference type="EMBL" id="BBH27075.1"/>
    </source>
</evidence>
<evidence type="ECO:0000256" key="1">
    <source>
        <dbReference type="ARBA" id="ARBA00004613"/>
    </source>
</evidence>
<dbReference type="EMBL" id="AP019309">
    <property type="protein sequence ID" value="BBH27075.1"/>
    <property type="molecule type" value="Genomic_DNA"/>
</dbReference>
<evidence type="ECO:0000256" key="3">
    <source>
        <dbReference type="SAM" id="SignalP"/>
    </source>
</evidence>
<dbReference type="AlphaFoldDB" id="A0A3G9JFD7"/>
<dbReference type="InParanoid" id="A0A3G9JFD7"/>
<dbReference type="InterPro" id="IPR012334">
    <property type="entry name" value="Pectin_lyas_fold"/>
</dbReference>
<keyword evidence="3" id="KW-0732">Signal</keyword>
<dbReference type="PANTHER" id="PTHR31375">
    <property type="match status" value="1"/>
</dbReference>
<dbReference type="SUPFAM" id="SSF51126">
    <property type="entry name" value="Pectin lyase-like"/>
    <property type="match status" value="1"/>
</dbReference>
<accession>A0A3G9JFD7</accession>
<organism evidence="4 5">
    <name type="scientific">Intestinibaculum porci</name>
    <dbReference type="NCBI Taxonomy" id="2487118"/>
    <lineage>
        <taxon>Bacteria</taxon>
        <taxon>Bacillati</taxon>
        <taxon>Bacillota</taxon>
        <taxon>Erysipelotrichia</taxon>
        <taxon>Erysipelotrichales</taxon>
        <taxon>Erysipelotrichaceae</taxon>
        <taxon>Intestinibaculum</taxon>
    </lineage>
</organism>
<dbReference type="Proteomes" id="UP000268059">
    <property type="component" value="Chromosome"/>
</dbReference>
<keyword evidence="2" id="KW-0964">Secreted</keyword>
<comment type="subcellular location">
    <subcellularLocation>
        <location evidence="1">Secreted</location>
    </subcellularLocation>
</comment>
<keyword evidence="5" id="KW-1185">Reference proteome</keyword>
<dbReference type="OrthoDB" id="2404754at2"/>
<gene>
    <name evidence="4" type="ORF">SG0102_20090</name>
</gene>
<proteinExistence type="predicted"/>
<feature type="signal peptide" evidence="3">
    <location>
        <begin position="1"/>
        <end position="24"/>
    </location>
</feature>
<evidence type="ECO:0000256" key="2">
    <source>
        <dbReference type="ARBA" id="ARBA00022525"/>
    </source>
</evidence>
<feature type="chain" id="PRO_5018199140" evidence="3">
    <location>
        <begin position="25"/>
        <end position="353"/>
    </location>
</feature>
<dbReference type="Gene3D" id="2.160.20.10">
    <property type="entry name" value="Single-stranded right-handed beta-helix, Pectin lyase-like"/>
    <property type="match status" value="1"/>
</dbReference>
<name>A0A3G9JFD7_9FIRM</name>
<dbReference type="KEGG" id="ebm:SG0102_20090"/>
<evidence type="ECO:0000313" key="5">
    <source>
        <dbReference type="Proteomes" id="UP000268059"/>
    </source>
</evidence>
<protein>
    <submittedName>
        <fullName evidence="4">Uncharacterized protein</fullName>
    </submittedName>
</protein>
<dbReference type="InterPro" id="IPR011050">
    <property type="entry name" value="Pectin_lyase_fold/virulence"/>
</dbReference>
<sequence length="353" mass="38631">MKKTLSAFAVALVLSSLMSMPAGAKTISVTSFGAKANDKKDDTAAIQKAIDSAPSGATVTIPKGTFYSQQIYLRRNITLKASKKTIMKKKFFAKHPENAFIVFHPLKKGYTGFSKVTIEGGTWDGGIHKDNAKNYHKGIEVDHGHNLKIKNMTWKNFSGMHIIEVNAVKNATINHINISNHYLYTGKKRSQNLIGGLAIEFDSAIKGQGTSLPNDNTVCTNITVSNCQLNNVLSGIGSHHNESQYYSHMHKNFTVKNNVVNNVRGDAIELDNIKKVTCSGNKGKNIARNFIDYYHSDDVNSSNNSATCKAYGIDVREGGKVTLTNENFPDVYAYFGSPTITANNCVFAGVVDH</sequence>
<reference evidence="4 5" key="1">
    <citation type="submission" date="2018-11" db="EMBL/GenBank/DDBJ databases">
        <title>Novel Erysipelotrichaceae bacterium isolated from small intestine of a swine.</title>
        <authorList>
            <person name="Kim J.S."/>
            <person name="Choe H."/>
            <person name="Lee Y.R."/>
            <person name="Kim K.M."/>
            <person name="Park D.S."/>
        </authorList>
    </citation>
    <scope>NUCLEOTIDE SEQUENCE [LARGE SCALE GENOMIC DNA]</scope>
    <source>
        <strain evidence="4 5">SG0102</strain>
    </source>
</reference>
<dbReference type="GO" id="GO:0005576">
    <property type="term" value="C:extracellular region"/>
    <property type="evidence" value="ECO:0007669"/>
    <property type="project" value="UniProtKB-SubCell"/>
</dbReference>
<dbReference type="RefSeq" id="WP_125119844.1">
    <property type="nucleotide sequence ID" value="NZ_AP019309.1"/>
</dbReference>